<evidence type="ECO:0000259" key="2">
    <source>
        <dbReference type="Pfam" id="PF13590"/>
    </source>
</evidence>
<keyword evidence="4" id="KW-1185">Reference proteome</keyword>
<sequence length="209" mass="22473">MRTTGLALACCAALLLAATPAARAQRPTVPAARVEVSMPATSLPGPRYAWVPMPASLAAELDSRVQDPNLRTRLKAALDRALQAKGYRLSDSARNADILVAYRVGVRNVQQVGTRQTNLTSARESAVECRAGGCSQIVTQDHAGTPQIQVVTLDTVEGGLQVEVLQPADIRVLWRAMFRGAVRATRESRVDLDSIARRTLADLPRAPAR</sequence>
<comment type="caution">
    <text evidence="3">The sequence shown here is derived from an EMBL/GenBank/DDBJ whole genome shotgun (WGS) entry which is preliminary data.</text>
</comment>
<name>A0ABT6XHE8_9GAMM</name>
<feature type="chain" id="PRO_5046193831" evidence="1">
    <location>
        <begin position="25"/>
        <end position="209"/>
    </location>
</feature>
<evidence type="ECO:0000313" key="4">
    <source>
        <dbReference type="Proteomes" id="UP001321580"/>
    </source>
</evidence>
<protein>
    <submittedName>
        <fullName evidence="3">DUF4136 domain-containing protein</fullName>
    </submittedName>
</protein>
<dbReference type="InterPro" id="IPR025411">
    <property type="entry name" value="DUF4136"/>
</dbReference>
<dbReference type="Gene3D" id="3.30.160.670">
    <property type="match status" value="1"/>
</dbReference>
<feature type="signal peptide" evidence="1">
    <location>
        <begin position="1"/>
        <end position="24"/>
    </location>
</feature>
<proteinExistence type="predicted"/>
<reference evidence="3 4" key="1">
    <citation type="submission" date="2023-05" db="EMBL/GenBank/DDBJ databases">
        <title>Lysobacter sp. strain LF1 Genome sequencing and assembly.</title>
        <authorList>
            <person name="Jung Y."/>
        </authorList>
    </citation>
    <scope>NUCLEOTIDE SEQUENCE [LARGE SCALE GENOMIC DNA]</scope>
    <source>
        <strain evidence="3 4">LF1</strain>
    </source>
</reference>
<dbReference type="Pfam" id="PF13590">
    <property type="entry name" value="DUF4136"/>
    <property type="match status" value="1"/>
</dbReference>
<gene>
    <name evidence="3" type="ORF">QLQ15_11720</name>
</gene>
<dbReference type="Proteomes" id="UP001321580">
    <property type="component" value="Unassembled WGS sequence"/>
</dbReference>
<keyword evidence="1" id="KW-0732">Signal</keyword>
<evidence type="ECO:0000313" key="3">
    <source>
        <dbReference type="EMBL" id="MDI9239572.1"/>
    </source>
</evidence>
<feature type="domain" description="DUF4136" evidence="2">
    <location>
        <begin position="48"/>
        <end position="204"/>
    </location>
</feature>
<organism evidence="3 4">
    <name type="scientific">Lysobacter stagni</name>
    <dbReference type="NCBI Taxonomy" id="3045172"/>
    <lineage>
        <taxon>Bacteria</taxon>
        <taxon>Pseudomonadati</taxon>
        <taxon>Pseudomonadota</taxon>
        <taxon>Gammaproteobacteria</taxon>
        <taxon>Lysobacterales</taxon>
        <taxon>Lysobacteraceae</taxon>
        <taxon>Lysobacter</taxon>
    </lineage>
</organism>
<accession>A0ABT6XHE8</accession>
<dbReference type="EMBL" id="JASGBI010000001">
    <property type="protein sequence ID" value="MDI9239572.1"/>
    <property type="molecule type" value="Genomic_DNA"/>
</dbReference>
<dbReference type="RefSeq" id="WP_283212952.1">
    <property type="nucleotide sequence ID" value="NZ_JASGBI010000001.1"/>
</dbReference>
<evidence type="ECO:0000256" key="1">
    <source>
        <dbReference type="SAM" id="SignalP"/>
    </source>
</evidence>